<comment type="caution">
    <text evidence="2">The sequence shown here is derived from an EMBL/GenBank/DDBJ whole genome shotgun (WGS) entry which is preliminary data.</text>
</comment>
<dbReference type="OrthoDB" id="5564030at2"/>
<organism evidence="2 3">
    <name type="scientific">Malikia spinosa</name>
    <dbReference type="NCBI Taxonomy" id="86180"/>
    <lineage>
        <taxon>Bacteria</taxon>
        <taxon>Pseudomonadati</taxon>
        <taxon>Pseudomonadota</taxon>
        <taxon>Betaproteobacteria</taxon>
        <taxon>Burkholderiales</taxon>
        <taxon>Comamonadaceae</taxon>
        <taxon>Malikia</taxon>
    </lineage>
</organism>
<dbReference type="Pfam" id="PF10502">
    <property type="entry name" value="Peptidase_S26"/>
    <property type="match status" value="1"/>
</dbReference>
<reference evidence="2 3" key="1">
    <citation type="submission" date="2018-03" db="EMBL/GenBank/DDBJ databases">
        <title>Comparative genomics illustrates the genes involved in a hyperalkaliphilic mechanisms of Serpentinomonas isolated from highly-alkaline calcium-rich serpentinized springs.</title>
        <authorList>
            <person name="Suzuki S."/>
            <person name="Ishii S."/>
            <person name="Walworth N."/>
            <person name="Bird L."/>
            <person name="Kuenen J.G."/>
            <person name="Nealson K.H."/>
        </authorList>
    </citation>
    <scope>NUCLEOTIDE SEQUENCE [LARGE SCALE GENOMIC DNA]</scope>
    <source>
        <strain evidence="2 3">83</strain>
    </source>
</reference>
<dbReference type="InterPro" id="IPR019533">
    <property type="entry name" value="Peptidase_S26"/>
</dbReference>
<dbReference type="GO" id="GO:0004252">
    <property type="term" value="F:serine-type endopeptidase activity"/>
    <property type="evidence" value="ECO:0007669"/>
    <property type="project" value="InterPro"/>
</dbReference>
<dbReference type="Gene3D" id="2.10.109.10">
    <property type="entry name" value="Umud Fragment, subunit A"/>
    <property type="match status" value="1"/>
</dbReference>
<evidence type="ECO:0000259" key="1">
    <source>
        <dbReference type="Pfam" id="PF10502"/>
    </source>
</evidence>
<dbReference type="GO" id="GO:0006465">
    <property type="term" value="P:signal peptide processing"/>
    <property type="evidence" value="ECO:0007669"/>
    <property type="project" value="InterPro"/>
</dbReference>
<dbReference type="RefSeq" id="WP_105729841.1">
    <property type="nucleotide sequence ID" value="NZ_PVLR01000026.1"/>
</dbReference>
<evidence type="ECO:0000313" key="2">
    <source>
        <dbReference type="EMBL" id="PRD68595.1"/>
    </source>
</evidence>
<evidence type="ECO:0000313" key="3">
    <source>
        <dbReference type="Proteomes" id="UP000238326"/>
    </source>
</evidence>
<sequence length="158" mass="16876">MQASRIYWTFCAGVFAFGLLALAASPWLSLSVNLSRSLPGTLYLIHKGAAVKKGELIAYHWQGGATYPAGTTFIKRVAGVAGDRVQRQGNEYRVEGEWIGIAKPFSKAGVPLQPAPAGVIGAGEYFVATPNPDSLDSRYALTGNVRQAAVIGRAYEVF</sequence>
<dbReference type="SUPFAM" id="SSF51306">
    <property type="entry name" value="LexA/Signal peptidase"/>
    <property type="match status" value="1"/>
</dbReference>
<keyword evidence="3" id="KW-1185">Reference proteome</keyword>
<protein>
    <submittedName>
        <fullName evidence="2">Peptidase S26</fullName>
    </submittedName>
</protein>
<proteinExistence type="predicted"/>
<accession>A0A2S9KDZ2</accession>
<feature type="domain" description="Peptidase S26" evidence="1">
    <location>
        <begin position="6"/>
        <end position="155"/>
    </location>
</feature>
<dbReference type="Proteomes" id="UP000238326">
    <property type="component" value="Unassembled WGS sequence"/>
</dbReference>
<dbReference type="InterPro" id="IPR036286">
    <property type="entry name" value="LexA/Signal_pep-like_sf"/>
</dbReference>
<gene>
    <name evidence="2" type="ORF">C6P61_10250</name>
</gene>
<dbReference type="EMBL" id="PVLR01000026">
    <property type="protein sequence ID" value="PRD68595.1"/>
    <property type="molecule type" value="Genomic_DNA"/>
</dbReference>
<name>A0A2S9KDZ2_9BURK</name>
<dbReference type="AlphaFoldDB" id="A0A2S9KDZ2"/>